<dbReference type="AlphaFoldDB" id="A0A9D1QEC0"/>
<organism evidence="1 2">
    <name type="scientific">Candidatus Rikenella faecigallinarum</name>
    <dbReference type="NCBI Taxonomy" id="2838745"/>
    <lineage>
        <taxon>Bacteria</taxon>
        <taxon>Pseudomonadati</taxon>
        <taxon>Bacteroidota</taxon>
        <taxon>Bacteroidia</taxon>
        <taxon>Bacteroidales</taxon>
        <taxon>Rikenellaceae</taxon>
        <taxon>Rikenella</taxon>
    </lineage>
</organism>
<dbReference type="EMBL" id="DXHL01000018">
    <property type="protein sequence ID" value="HIW10466.1"/>
    <property type="molecule type" value="Genomic_DNA"/>
</dbReference>
<evidence type="ECO:0000313" key="2">
    <source>
        <dbReference type="Proteomes" id="UP000823926"/>
    </source>
</evidence>
<dbReference type="PANTHER" id="PTHR41368">
    <property type="entry name" value="PROTEIN YGHO"/>
    <property type="match status" value="1"/>
</dbReference>
<dbReference type="Proteomes" id="UP000823926">
    <property type="component" value="Unassembled WGS sequence"/>
</dbReference>
<evidence type="ECO:0008006" key="3">
    <source>
        <dbReference type="Google" id="ProtNLM"/>
    </source>
</evidence>
<dbReference type="PANTHER" id="PTHR41368:SF1">
    <property type="entry name" value="PROTEIN YGHO"/>
    <property type="match status" value="1"/>
</dbReference>
<proteinExistence type="predicted"/>
<comment type="caution">
    <text evidence="1">The sequence shown here is derived from an EMBL/GenBank/DDBJ whole genome shotgun (WGS) entry which is preliminary data.</text>
</comment>
<dbReference type="InterPro" id="IPR016181">
    <property type="entry name" value="Acyl_CoA_acyltransferase"/>
</dbReference>
<reference evidence="1" key="1">
    <citation type="journal article" date="2021" name="PeerJ">
        <title>Extensive microbial diversity within the chicken gut microbiome revealed by metagenomics and culture.</title>
        <authorList>
            <person name="Gilroy R."/>
            <person name="Ravi A."/>
            <person name="Getino M."/>
            <person name="Pursley I."/>
            <person name="Horton D.L."/>
            <person name="Alikhan N.F."/>
            <person name="Baker D."/>
            <person name="Gharbi K."/>
            <person name="Hall N."/>
            <person name="Watson M."/>
            <person name="Adriaenssens E.M."/>
            <person name="Foster-Nyarko E."/>
            <person name="Jarju S."/>
            <person name="Secka A."/>
            <person name="Antonio M."/>
            <person name="Oren A."/>
            <person name="Chaudhuri R.R."/>
            <person name="La Ragione R."/>
            <person name="Hildebrand F."/>
            <person name="Pallen M.J."/>
        </authorList>
    </citation>
    <scope>NUCLEOTIDE SEQUENCE</scope>
    <source>
        <strain evidence="1">ChiBcec15-1070</strain>
    </source>
</reference>
<evidence type="ECO:0000313" key="1">
    <source>
        <dbReference type="EMBL" id="HIW10466.1"/>
    </source>
</evidence>
<protein>
    <recommendedName>
        <fullName evidence="3">N-acetyltransferase domain-containing protein</fullName>
    </recommendedName>
</protein>
<dbReference type="Gene3D" id="3.40.630.30">
    <property type="match status" value="1"/>
</dbReference>
<dbReference type="SUPFAM" id="SSF55729">
    <property type="entry name" value="Acyl-CoA N-acyltransferases (Nat)"/>
    <property type="match status" value="1"/>
</dbReference>
<accession>A0A9D1QEC0</accession>
<dbReference type="InterPro" id="IPR039968">
    <property type="entry name" value="BcerS-like"/>
</dbReference>
<gene>
    <name evidence="1" type="ORF">H9888_03090</name>
</gene>
<reference evidence="1" key="2">
    <citation type="submission" date="2021-04" db="EMBL/GenBank/DDBJ databases">
        <authorList>
            <person name="Gilroy R."/>
        </authorList>
    </citation>
    <scope>NUCLEOTIDE SEQUENCE</scope>
    <source>
        <strain evidence="1">ChiBcec15-1070</strain>
    </source>
</reference>
<name>A0A9D1QEC0_9BACT</name>
<sequence length="400" mass="46641">MAKYTLHEVKTPAEARAFIRMAADIYRGDPMWVQPLDSDIEQVFDPVRNPLFERGAAIRWTLHNEQGAIVGRIAAFYNHDLCEHEPQPTGGCGFFECIDDQQAANTLFDAAREWLAEHGMDAMDGSINFGDRMMFWGVLVEGFTLPLYGMNYNPPYYAKLFETYGFQNYFDQYSYYRALVPHTMPEALYQKASRLFENPDYRFEHVDLSDKRKVAHDLMTVYNSGWAKFSGVKPMDLEHAQQMVRTMAPIVDPEVLYFAFYQNQPIGFFIMVPDLNPLIQDFHGRLGLWQKIKLLWRLKVSKKGKRLYGMVFGVAAEFQGRGVEAGMIRRFEQYVEQHPDRYASLELAWVGDFNPLMMRMVESYVRAEKCKRHVTYRYLFDRTKPFERAPKLGRVRSAAH</sequence>